<dbReference type="InterPro" id="IPR036864">
    <property type="entry name" value="Zn2-C6_fun-type_DNA-bd_sf"/>
</dbReference>
<evidence type="ECO:0000313" key="11">
    <source>
        <dbReference type="Proteomes" id="UP001201262"/>
    </source>
</evidence>
<evidence type="ECO:0000256" key="4">
    <source>
        <dbReference type="ARBA" id="ARBA00023125"/>
    </source>
</evidence>
<dbReference type="Pfam" id="PF00096">
    <property type="entry name" value="zf-C2H2"/>
    <property type="match status" value="2"/>
</dbReference>
<keyword evidence="11" id="KW-1185">Reference proteome</keyword>
<organism evidence="10 11">
    <name type="scientific">Talaromyces proteolyticus</name>
    <dbReference type="NCBI Taxonomy" id="1131652"/>
    <lineage>
        <taxon>Eukaryota</taxon>
        <taxon>Fungi</taxon>
        <taxon>Dikarya</taxon>
        <taxon>Ascomycota</taxon>
        <taxon>Pezizomycotina</taxon>
        <taxon>Eurotiomycetes</taxon>
        <taxon>Eurotiomycetidae</taxon>
        <taxon>Eurotiales</taxon>
        <taxon>Trichocomaceae</taxon>
        <taxon>Talaromyces</taxon>
        <taxon>Talaromyces sect. Bacilispori</taxon>
    </lineage>
</organism>
<dbReference type="PROSITE" id="PS50048">
    <property type="entry name" value="ZN2_CY6_FUNGAL_2"/>
    <property type="match status" value="1"/>
</dbReference>
<reference evidence="10" key="1">
    <citation type="submission" date="2021-12" db="EMBL/GenBank/DDBJ databases">
        <title>Convergent genome expansion in fungi linked to evolution of root-endophyte symbiosis.</title>
        <authorList>
            <consortium name="DOE Joint Genome Institute"/>
            <person name="Ke Y.-H."/>
            <person name="Bonito G."/>
            <person name="Liao H.-L."/>
            <person name="Looney B."/>
            <person name="Rojas-Flechas A."/>
            <person name="Nash J."/>
            <person name="Hameed K."/>
            <person name="Schadt C."/>
            <person name="Martin F."/>
            <person name="Crous P.W."/>
            <person name="Miettinen O."/>
            <person name="Magnuson J.K."/>
            <person name="Labbe J."/>
            <person name="Jacobson D."/>
            <person name="Doktycz M.J."/>
            <person name="Veneault-Fourrey C."/>
            <person name="Kuo A."/>
            <person name="Mondo S."/>
            <person name="Calhoun S."/>
            <person name="Riley R."/>
            <person name="Ohm R."/>
            <person name="LaButti K."/>
            <person name="Andreopoulos B."/>
            <person name="Pangilinan J."/>
            <person name="Nolan M."/>
            <person name="Tritt A."/>
            <person name="Clum A."/>
            <person name="Lipzen A."/>
            <person name="Daum C."/>
            <person name="Barry K."/>
            <person name="Grigoriev I.V."/>
            <person name="Vilgalys R."/>
        </authorList>
    </citation>
    <scope>NUCLEOTIDE SEQUENCE</scope>
    <source>
        <strain evidence="10">PMI_201</strain>
    </source>
</reference>
<evidence type="ECO:0000256" key="1">
    <source>
        <dbReference type="ARBA" id="ARBA00022723"/>
    </source>
</evidence>
<dbReference type="GeneID" id="70248436"/>
<dbReference type="PANTHER" id="PTHR47660:SF2">
    <property type="entry name" value="TRANSCRIPTION FACTOR WITH C2H2 AND ZN(2)-CYS(6) DNA BINDING DOMAIN (EUROFUNG)"/>
    <property type="match status" value="1"/>
</dbReference>
<dbReference type="CDD" id="cd12148">
    <property type="entry name" value="fungal_TF_MHR"/>
    <property type="match status" value="1"/>
</dbReference>
<feature type="domain" description="C2H2-type" evidence="9">
    <location>
        <begin position="63"/>
        <end position="90"/>
    </location>
</feature>
<evidence type="ECO:0000256" key="5">
    <source>
        <dbReference type="ARBA" id="ARBA00023163"/>
    </source>
</evidence>
<evidence type="ECO:0000256" key="7">
    <source>
        <dbReference type="PROSITE-ProRule" id="PRU00042"/>
    </source>
</evidence>
<comment type="caution">
    <text evidence="10">The sequence shown here is derived from an EMBL/GenBank/DDBJ whole genome shotgun (WGS) entry which is preliminary data.</text>
</comment>
<dbReference type="Pfam" id="PF04082">
    <property type="entry name" value="Fungal_trans"/>
    <property type="match status" value="1"/>
</dbReference>
<dbReference type="PROSITE" id="PS50157">
    <property type="entry name" value="ZINC_FINGER_C2H2_2"/>
    <property type="match status" value="2"/>
</dbReference>
<dbReference type="Pfam" id="PF00172">
    <property type="entry name" value="Zn_clus"/>
    <property type="match status" value="1"/>
</dbReference>
<dbReference type="SUPFAM" id="SSF57667">
    <property type="entry name" value="beta-beta-alpha zinc fingers"/>
    <property type="match status" value="1"/>
</dbReference>
<keyword evidence="1" id="KW-0479">Metal-binding</keyword>
<dbReference type="RefSeq" id="XP_046073114.1">
    <property type="nucleotide sequence ID" value="XM_046218149.1"/>
</dbReference>
<dbReference type="Gene3D" id="4.10.240.10">
    <property type="entry name" value="Zn(2)-C6 fungal-type DNA-binding domain"/>
    <property type="match status" value="1"/>
</dbReference>
<dbReference type="Proteomes" id="UP001201262">
    <property type="component" value="Unassembled WGS sequence"/>
</dbReference>
<evidence type="ECO:0000313" key="10">
    <source>
        <dbReference type="EMBL" id="KAH8698650.1"/>
    </source>
</evidence>
<keyword evidence="7" id="KW-0863">Zinc-finger</keyword>
<proteinExistence type="predicted"/>
<name>A0AAD4KTS5_9EURO</name>
<evidence type="ECO:0000259" key="9">
    <source>
        <dbReference type="PROSITE" id="PS50157"/>
    </source>
</evidence>
<keyword evidence="6" id="KW-0539">Nucleus</keyword>
<dbReference type="PANTHER" id="PTHR47660">
    <property type="entry name" value="TRANSCRIPTION FACTOR WITH C2H2 AND ZN(2)-CYS(6) DNA BINDING DOMAIN (EUROFUNG)-RELATED-RELATED"/>
    <property type="match status" value="1"/>
</dbReference>
<dbReference type="GO" id="GO:0003677">
    <property type="term" value="F:DNA binding"/>
    <property type="evidence" value="ECO:0007669"/>
    <property type="project" value="UniProtKB-KW"/>
</dbReference>
<sequence length="763" mass="85765">MQPASFDVLSDDAYQERVWDTPQIGQSRQKPTFACSWPGCGRVYGKREHLQRHERGHAGDVKYECPVCKKRFVRRDVMTRHLSLHGSRVKVPRKVSCISCVSLKVRCDGQRGQTCSKCRTSGRTCVYRNTKEDSIPDQRVQDPEESFVAQDLPLDVLAAASESHLLASVEPGYHNINTNIQNPISLSITADTFPSVPVGSLFEFPMDPSESFFGWDMDESELDTLNIPPLGFIPTGDVQPGTYTASGAPEIRELSSMEPSELIRDAQPPDTPWPHVFRPSQQDNQLDLPPPVNQKARLGLQGPVIDGIEYSTRQEIISLIHTAHRPQWPLVDLSFFPSNETLTSCVNLYFRHFHETLPIIRRSTFRKTDAPPILLLTMAAIGAVYSHDGLSGLAIALNELARRVISHVRESDQRAMFDRVFIQALLLQSVFGLFCGSRMLYQHAEISRASLVTAARRMHLLRPSLSYVKELEKRNTSPSADELQRAYADDDRRRNLGWGIYLYDMQISSLLNIAPLLSISEINVPLPIDEETWNGSNPGERVSPEHVLQQSPSFRTVLDSLLSTEKLPGPLSSFGHCIVAHTLYRHRLMNDRLCTDASAFDTIFSRPAMPSDTLYRLAFPSTFKHNPQQLLDQLSVYCHGLSHMPNSLIVSVSALSHLGHMQFTWPAFLNNIKVAAGKSGTEESKADARSWLRARIAEDPLGSDFDDIHEWVKSGGPVCFQGLGDLSDLTSSKILSIFSERLENMPWGLSRRFKHVLMMLERE</sequence>
<evidence type="ECO:0000256" key="6">
    <source>
        <dbReference type="ARBA" id="ARBA00023242"/>
    </source>
</evidence>
<keyword evidence="5" id="KW-0804">Transcription</keyword>
<dbReference type="GO" id="GO:0000981">
    <property type="term" value="F:DNA-binding transcription factor activity, RNA polymerase II-specific"/>
    <property type="evidence" value="ECO:0007669"/>
    <property type="project" value="InterPro"/>
</dbReference>
<dbReference type="GO" id="GO:0008270">
    <property type="term" value="F:zinc ion binding"/>
    <property type="evidence" value="ECO:0007669"/>
    <property type="project" value="UniProtKB-KW"/>
</dbReference>
<accession>A0AAD4KTS5</accession>
<feature type="domain" description="C2H2-type" evidence="9">
    <location>
        <begin position="33"/>
        <end position="62"/>
    </location>
</feature>
<dbReference type="Gene3D" id="3.30.160.60">
    <property type="entry name" value="Classic Zinc Finger"/>
    <property type="match status" value="2"/>
</dbReference>
<dbReference type="PROSITE" id="PS00028">
    <property type="entry name" value="ZINC_FINGER_C2H2_1"/>
    <property type="match status" value="2"/>
</dbReference>
<evidence type="ECO:0000259" key="8">
    <source>
        <dbReference type="PROSITE" id="PS50048"/>
    </source>
</evidence>
<dbReference type="InterPro" id="IPR001138">
    <property type="entry name" value="Zn2Cys6_DnaBD"/>
</dbReference>
<gene>
    <name evidence="10" type="ORF">BGW36DRAFT_396372</name>
</gene>
<dbReference type="InterPro" id="IPR007219">
    <property type="entry name" value="XnlR_reg_dom"/>
</dbReference>
<dbReference type="AlphaFoldDB" id="A0AAD4KTS5"/>
<protein>
    <submittedName>
        <fullName evidence="10">Fungal-specific transcription factor domain-containing protein</fullName>
    </submittedName>
</protein>
<evidence type="ECO:0000256" key="3">
    <source>
        <dbReference type="ARBA" id="ARBA00023015"/>
    </source>
</evidence>
<keyword evidence="4" id="KW-0238">DNA-binding</keyword>
<keyword evidence="2" id="KW-0862">Zinc</keyword>
<dbReference type="SUPFAM" id="SSF57701">
    <property type="entry name" value="Zn2/Cys6 DNA-binding domain"/>
    <property type="match status" value="1"/>
</dbReference>
<dbReference type="GO" id="GO:0006351">
    <property type="term" value="P:DNA-templated transcription"/>
    <property type="evidence" value="ECO:0007669"/>
    <property type="project" value="InterPro"/>
</dbReference>
<dbReference type="SMART" id="SM00066">
    <property type="entry name" value="GAL4"/>
    <property type="match status" value="1"/>
</dbReference>
<feature type="domain" description="Zn(2)-C6 fungal-type" evidence="8">
    <location>
        <begin position="96"/>
        <end position="127"/>
    </location>
</feature>
<evidence type="ECO:0000256" key="2">
    <source>
        <dbReference type="ARBA" id="ARBA00022833"/>
    </source>
</evidence>
<dbReference type="EMBL" id="JAJTJA010000005">
    <property type="protein sequence ID" value="KAH8698650.1"/>
    <property type="molecule type" value="Genomic_DNA"/>
</dbReference>
<keyword evidence="3" id="KW-0805">Transcription regulation</keyword>
<dbReference type="InterPro" id="IPR036236">
    <property type="entry name" value="Znf_C2H2_sf"/>
</dbReference>
<dbReference type="InterPro" id="IPR013087">
    <property type="entry name" value="Znf_C2H2_type"/>
</dbReference>
<dbReference type="SMART" id="SM00355">
    <property type="entry name" value="ZnF_C2H2"/>
    <property type="match status" value="2"/>
</dbReference>